<comment type="similarity">
    <text evidence="1">Belongs to the NifU family.</text>
</comment>
<dbReference type="PANTHER" id="PTHR10093">
    <property type="entry name" value="IRON-SULFUR CLUSTER ASSEMBLY ENZYME NIFU HOMOLOG"/>
    <property type="match status" value="1"/>
</dbReference>
<dbReference type="CDD" id="cd06664">
    <property type="entry name" value="IscU_like"/>
    <property type="match status" value="1"/>
</dbReference>
<dbReference type="InterPro" id="IPR002871">
    <property type="entry name" value="NIF_FeS_clus_asmbl_NifU_N"/>
</dbReference>
<dbReference type="FunFam" id="3.90.1010.10:FF:000002">
    <property type="entry name" value="Iron-sulfur cluster assembly scaffold protein NifU"/>
    <property type="match status" value="1"/>
</dbReference>
<evidence type="ECO:0000313" key="4">
    <source>
        <dbReference type="Proteomes" id="UP000254797"/>
    </source>
</evidence>
<gene>
    <name evidence="3" type="primary">iscU</name>
    <name evidence="3" type="ORF">NCTC4670_02022</name>
</gene>
<dbReference type="EMBL" id="UHFG01000004">
    <property type="protein sequence ID" value="SUN51467.1"/>
    <property type="molecule type" value="Genomic_DNA"/>
</dbReference>
<accession>A0A380JY66</accession>
<evidence type="ECO:0000256" key="1">
    <source>
        <dbReference type="ARBA" id="ARBA00006420"/>
    </source>
</evidence>
<dbReference type="NCBIfam" id="TIGR01994">
    <property type="entry name" value="SUF_scaf_2"/>
    <property type="match status" value="1"/>
</dbReference>
<organism evidence="3 4">
    <name type="scientific">Streptococcus dysgalactiae subsp. dysgalactiae</name>
    <dbReference type="NCBI Taxonomy" id="99822"/>
    <lineage>
        <taxon>Bacteria</taxon>
        <taxon>Bacillati</taxon>
        <taxon>Bacillota</taxon>
        <taxon>Bacilli</taxon>
        <taxon>Lactobacillales</taxon>
        <taxon>Streptococcaceae</taxon>
        <taxon>Streptococcus</taxon>
    </lineage>
</organism>
<dbReference type="SUPFAM" id="SSF82649">
    <property type="entry name" value="SufE/NifU"/>
    <property type="match status" value="1"/>
</dbReference>
<dbReference type="Pfam" id="PF01592">
    <property type="entry name" value="NifU_N"/>
    <property type="match status" value="1"/>
</dbReference>
<evidence type="ECO:0000259" key="2">
    <source>
        <dbReference type="Pfam" id="PF01592"/>
    </source>
</evidence>
<proteinExistence type="inferred from homology"/>
<dbReference type="GO" id="GO:0051536">
    <property type="term" value="F:iron-sulfur cluster binding"/>
    <property type="evidence" value="ECO:0007669"/>
    <property type="project" value="InterPro"/>
</dbReference>
<dbReference type="GO" id="GO:0016226">
    <property type="term" value="P:iron-sulfur cluster assembly"/>
    <property type="evidence" value="ECO:0007669"/>
    <property type="project" value="InterPro"/>
</dbReference>
<evidence type="ECO:0000313" key="3">
    <source>
        <dbReference type="EMBL" id="SUN51467.1"/>
    </source>
</evidence>
<name>A0A380JY66_STRDY</name>
<dbReference type="Proteomes" id="UP000254797">
    <property type="component" value="Unassembled WGS sequence"/>
</dbReference>
<feature type="domain" description="NIF system FeS cluster assembly NifU N-terminal" evidence="2">
    <location>
        <begin position="10"/>
        <end position="127"/>
    </location>
</feature>
<dbReference type="GO" id="GO:0005506">
    <property type="term" value="F:iron ion binding"/>
    <property type="evidence" value="ECO:0007669"/>
    <property type="project" value="InterPro"/>
</dbReference>
<dbReference type="Gene3D" id="3.90.1010.10">
    <property type="match status" value="1"/>
</dbReference>
<protein>
    <submittedName>
        <fullName evidence="3">Iron-sulfur cluster assembly scaffold protein</fullName>
    </submittedName>
</protein>
<sequence length="158" mass="17060">MALSKLNHLYMAVVADHSKHPHHYGQLEGVEAVQLNNPTCGDVISLTVTFNDDKIENIAFAGNGCTISTASSSMMTDAVIGKSKSEALALADIFSEMVQGKEDPSQKELGEAALLAGVAKFPQRIKCSTLAWNALKEAIQRSDVEKISDKNIKEEKDV</sequence>
<dbReference type="RefSeq" id="WP_115246687.1">
    <property type="nucleotide sequence ID" value="NZ_UHFG01000004.1"/>
</dbReference>
<reference evidence="3 4" key="1">
    <citation type="submission" date="2018-06" db="EMBL/GenBank/DDBJ databases">
        <authorList>
            <consortium name="Pathogen Informatics"/>
            <person name="Doyle S."/>
        </authorList>
    </citation>
    <scope>NUCLEOTIDE SEQUENCE [LARGE SCALE GENOMIC DNA]</scope>
    <source>
        <strain evidence="3 4">NCTC4670</strain>
    </source>
</reference>
<dbReference type="AlphaFoldDB" id="A0A380JY66"/>